<name>X1AGM7_9ZZZZ</name>
<organism evidence="2">
    <name type="scientific">marine sediment metagenome</name>
    <dbReference type="NCBI Taxonomy" id="412755"/>
    <lineage>
        <taxon>unclassified sequences</taxon>
        <taxon>metagenomes</taxon>
        <taxon>ecological metagenomes</taxon>
    </lineage>
</organism>
<dbReference type="AlphaFoldDB" id="X1AGM7"/>
<feature type="domain" description="Glycosyl transferase family 1" evidence="1">
    <location>
        <begin position="133"/>
        <end position="223"/>
    </location>
</feature>
<accession>X1AGM7</accession>
<evidence type="ECO:0000259" key="1">
    <source>
        <dbReference type="Pfam" id="PF00534"/>
    </source>
</evidence>
<dbReference type="GO" id="GO:0016757">
    <property type="term" value="F:glycosyltransferase activity"/>
    <property type="evidence" value="ECO:0007669"/>
    <property type="project" value="InterPro"/>
</dbReference>
<proteinExistence type="predicted"/>
<feature type="non-terminal residue" evidence="2">
    <location>
        <position position="1"/>
    </location>
</feature>
<protein>
    <recommendedName>
        <fullName evidence="1">Glycosyl transferase family 1 domain-containing protein</fullName>
    </recommendedName>
</protein>
<dbReference type="InterPro" id="IPR001296">
    <property type="entry name" value="Glyco_trans_1"/>
</dbReference>
<dbReference type="SUPFAM" id="SSF53756">
    <property type="entry name" value="UDP-Glycosyltransferase/glycogen phosphorylase"/>
    <property type="match status" value="1"/>
</dbReference>
<reference evidence="2" key="1">
    <citation type="journal article" date="2014" name="Front. Microbiol.">
        <title>High frequency of phylogenetically diverse reductive dehalogenase-homologous genes in deep subseafloor sedimentary metagenomes.</title>
        <authorList>
            <person name="Kawai M."/>
            <person name="Futagami T."/>
            <person name="Toyoda A."/>
            <person name="Takaki Y."/>
            <person name="Nishi S."/>
            <person name="Hori S."/>
            <person name="Arai W."/>
            <person name="Tsubouchi T."/>
            <person name="Morono Y."/>
            <person name="Uchiyama I."/>
            <person name="Ito T."/>
            <person name="Fujiyama A."/>
            <person name="Inagaki F."/>
            <person name="Takami H."/>
        </authorList>
    </citation>
    <scope>NUCLEOTIDE SEQUENCE</scope>
    <source>
        <strain evidence="2">Expedition CK06-06</strain>
    </source>
</reference>
<sequence>IDLFRHFPDQKKKIKEVLNNCDYYSGECSREIPVVRKLGFKGEVFAIMPNSGGIDFDYIKKFKSGSPVSTRKLIMLKGYNNWAGRALVGLRALERCADILDGYKIVIYCTDSLDIEIAARYFSYKTKIKTELFPLGINHEEILKLHGKARVSIGLSITDAISTSVLEAMVMGSFPIQSKTSCADKWFINGKSGIMVPPEDPEEVEKAIRIALSDDELVDNAAELNYKILFAKLEKNKIKAQIIKSYKGALIKFKKRGE</sequence>
<dbReference type="Gene3D" id="3.40.50.2000">
    <property type="entry name" value="Glycogen Phosphorylase B"/>
    <property type="match status" value="1"/>
</dbReference>
<comment type="caution">
    <text evidence="2">The sequence shown here is derived from an EMBL/GenBank/DDBJ whole genome shotgun (WGS) entry which is preliminary data.</text>
</comment>
<dbReference type="Pfam" id="PF00534">
    <property type="entry name" value="Glycos_transf_1"/>
    <property type="match status" value="1"/>
</dbReference>
<evidence type="ECO:0000313" key="2">
    <source>
        <dbReference type="EMBL" id="GAG68897.1"/>
    </source>
</evidence>
<dbReference type="EMBL" id="BART01004274">
    <property type="protein sequence ID" value="GAG68897.1"/>
    <property type="molecule type" value="Genomic_DNA"/>
</dbReference>
<gene>
    <name evidence="2" type="ORF">S01H4_10901</name>
</gene>